<sequence length="170" mass="17884">MNARTLAWLGGALLLIGVLLLAWPDSSTSPTQTSGTSPSSSPSVTLPTVPPSSTDDLAHDHAHPDLAPQLSVVRAFAKAFTADGPQQQWISGLQAYVTPDLLDGLRYTDPRLRPTGKVVKAAHLAPAEFFKIEIRGGQSLTCTVVAASGGEWVVDSFEPIETLLPSGTDV</sequence>
<comment type="caution">
    <text evidence="2">The sequence shown here is derived from an EMBL/GenBank/DDBJ whole genome shotgun (WGS) entry which is preliminary data.</text>
</comment>
<feature type="compositionally biased region" description="Low complexity" evidence="1">
    <location>
        <begin position="27"/>
        <end position="55"/>
    </location>
</feature>
<evidence type="ECO:0000313" key="3">
    <source>
        <dbReference type="Proteomes" id="UP001139485"/>
    </source>
</evidence>
<accession>A0A9X2D9J6</accession>
<dbReference type="RefSeq" id="WP_250828132.1">
    <property type="nucleotide sequence ID" value="NZ_JAMOIL010000023.1"/>
</dbReference>
<evidence type="ECO:0000313" key="2">
    <source>
        <dbReference type="EMBL" id="MCM0621792.1"/>
    </source>
</evidence>
<reference evidence="2" key="1">
    <citation type="submission" date="2022-05" db="EMBL/GenBank/DDBJ databases">
        <authorList>
            <person name="Tuo L."/>
        </authorList>
    </citation>
    <scope>NUCLEOTIDE SEQUENCE</scope>
    <source>
        <strain evidence="2">BSK12Z-4</strain>
    </source>
</reference>
<proteinExistence type="predicted"/>
<dbReference type="EMBL" id="JAMOIL010000023">
    <property type="protein sequence ID" value="MCM0621792.1"/>
    <property type="molecule type" value="Genomic_DNA"/>
</dbReference>
<organism evidence="2 3">
    <name type="scientific">Nocardioides bruguierae</name>
    <dbReference type="NCBI Taxonomy" id="2945102"/>
    <lineage>
        <taxon>Bacteria</taxon>
        <taxon>Bacillati</taxon>
        <taxon>Actinomycetota</taxon>
        <taxon>Actinomycetes</taxon>
        <taxon>Propionibacteriales</taxon>
        <taxon>Nocardioidaceae</taxon>
        <taxon>Nocardioides</taxon>
    </lineage>
</organism>
<name>A0A9X2D9J6_9ACTN</name>
<protein>
    <submittedName>
        <fullName evidence="2">Uncharacterized protein</fullName>
    </submittedName>
</protein>
<keyword evidence="3" id="KW-1185">Reference proteome</keyword>
<dbReference type="Proteomes" id="UP001139485">
    <property type="component" value="Unassembled WGS sequence"/>
</dbReference>
<dbReference type="AlphaFoldDB" id="A0A9X2D9J6"/>
<gene>
    <name evidence="2" type="ORF">M8330_15995</name>
</gene>
<feature type="region of interest" description="Disordered" evidence="1">
    <location>
        <begin position="27"/>
        <end position="61"/>
    </location>
</feature>
<evidence type="ECO:0000256" key="1">
    <source>
        <dbReference type="SAM" id="MobiDB-lite"/>
    </source>
</evidence>